<keyword evidence="3 6" id="KW-0274">FAD</keyword>
<dbReference type="PANTHER" id="PTHR42923">
    <property type="entry name" value="PROTOPORPHYRINOGEN OXIDASE"/>
    <property type="match status" value="1"/>
</dbReference>
<reference evidence="8 9" key="1">
    <citation type="submission" date="2020-08" db="EMBL/GenBank/DDBJ databases">
        <title>Genome public.</title>
        <authorList>
            <person name="Liu C."/>
            <person name="Sun Q."/>
        </authorList>
    </citation>
    <scope>NUCLEOTIDE SEQUENCE [LARGE SCALE GENOMIC DNA]</scope>
    <source>
        <strain evidence="8 9">NSJ-79</strain>
    </source>
</reference>
<dbReference type="Pfam" id="PF01593">
    <property type="entry name" value="Amino_oxidase"/>
    <property type="match status" value="1"/>
</dbReference>
<keyword evidence="9" id="KW-1185">Reference proteome</keyword>
<keyword evidence="5 6" id="KW-0350">Heme biosynthesis</keyword>
<dbReference type="SUPFAM" id="SSF51905">
    <property type="entry name" value="FAD/NAD(P)-binding domain"/>
    <property type="match status" value="1"/>
</dbReference>
<protein>
    <recommendedName>
        <fullName evidence="6">Coproporphyrinogen III oxidase</fullName>
        <ecNumber evidence="6">1.3.3.15</ecNumber>
    </recommendedName>
</protein>
<evidence type="ECO:0000256" key="3">
    <source>
        <dbReference type="ARBA" id="ARBA00022827"/>
    </source>
</evidence>
<comment type="pathway">
    <text evidence="6">Porphyrin-containing compound metabolism; protoheme biosynthesis.</text>
</comment>
<comment type="function">
    <text evidence="6">Involved in coproporphyrin-dependent heme b biosynthesis. Catalyzes the oxidation of coproporphyrinogen III to coproporphyrin III.</text>
</comment>
<comment type="similarity">
    <text evidence="6">Belongs to the protoporphyrinogen/coproporphyrinogen oxidase family. Coproporphyrinogen III oxidase subfamily.</text>
</comment>
<dbReference type="GO" id="GO:0004729">
    <property type="term" value="F:oxygen-dependent protoporphyrinogen oxidase activity"/>
    <property type="evidence" value="ECO:0007669"/>
    <property type="project" value="UniProtKB-EC"/>
</dbReference>
<evidence type="ECO:0000313" key="8">
    <source>
        <dbReference type="EMBL" id="MBC5632054.1"/>
    </source>
</evidence>
<organism evidence="8 9">
    <name type="scientific">Parabacteroides hominis</name>
    <dbReference type="NCBI Taxonomy" id="2763057"/>
    <lineage>
        <taxon>Bacteria</taxon>
        <taxon>Pseudomonadati</taxon>
        <taxon>Bacteroidota</taxon>
        <taxon>Bacteroidia</taxon>
        <taxon>Bacteroidales</taxon>
        <taxon>Tannerellaceae</taxon>
        <taxon>Parabacteroides</taxon>
    </lineage>
</organism>
<evidence type="ECO:0000256" key="6">
    <source>
        <dbReference type="RuleBase" id="RU364052"/>
    </source>
</evidence>
<gene>
    <name evidence="8" type="primary">hemG</name>
    <name evidence="8" type="ORF">H8S65_04600</name>
</gene>
<dbReference type="Proteomes" id="UP000651475">
    <property type="component" value="Unassembled WGS sequence"/>
</dbReference>
<dbReference type="EMBL" id="JACOOJ010000005">
    <property type="protein sequence ID" value="MBC5632054.1"/>
    <property type="molecule type" value="Genomic_DNA"/>
</dbReference>
<proteinExistence type="inferred from homology"/>
<comment type="subcellular location">
    <subcellularLocation>
        <location evidence="6">Cytoplasm</location>
    </subcellularLocation>
</comment>
<dbReference type="PANTHER" id="PTHR42923:SF3">
    <property type="entry name" value="PROTOPORPHYRINOGEN OXIDASE"/>
    <property type="match status" value="1"/>
</dbReference>
<dbReference type="EC" id="1.3.3.15" evidence="6"/>
<keyword evidence="6" id="KW-0963">Cytoplasm</keyword>
<dbReference type="InterPro" id="IPR004572">
    <property type="entry name" value="Protoporphyrinogen_oxidase"/>
</dbReference>
<dbReference type="SUPFAM" id="SSF54373">
    <property type="entry name" value="FAD-linked reductases, C-terminal domain"/>
    <property type="match status" value="1"/>
</dbReference>
<feature type="domain" description="Amine oxidase" evidence="7">
    <location>
        <begin position="15"/>
        <end position="435"/>
    </location>
</feature>
<evidence type="ECO:0000256" key="4">
    <source>
        <dbReference type="ARBA" id="ARBA00023002"/>
    </source>
</evidence>
<dbReference type="RefSeq" id="WP_186928839.1">
    <property type="nucleotide sequence ID" value="NZ_JACOOJ010000005.1"/>
</dbReference>
<sequence>MEHRSTDILIIGAGLTGLTTGFWLTRAGKNIHILEKSDRVGGQIHTFREKDFVYESGPNTGVVSYPEVAELFAALSPACKLETAREESKRRLIWKGDRFRALPSGLFSAITTPLFTLGDKFRILGEPLRAKGNNPDESVGELAARRLGQSFLHYAVDPFLSGVYAGDPMKLVTRYALPKLYNLEQQYGGFIRGTIAKARQPKTSRDRLATKKVFSATGGLDRLTGALAETIGAGQITLSAANVTIRPYTDKWIATYSTAEGEQTIIARQVVTTTGAYTLPGLLPFIPEEKMDRISNLHYAPVVQASVGFRNTGGLRFDAFGGLVPSCEKKDVLGILFPSACFAGRAPEGGALFSFFIGGVKHAGLTDWPDEELKALIRHELHAMLKFPEETEPDMIRIFRHKHAIPQYEQSSGARFETIDELQARYPGLTLAGNIKGGIGMADRIRQATEIANHLINK</sequence>
<accession>A0ABR7DKV1</accession>
<dbReference type="NCBIfam" id="TIGR00562">
    <property type="entry name" value="proto_IX_ox"/>
    <property type="match status" value="1"/>
</dbReference>
<dbReference type="Gene3D" id="3.90.660.20">
    <property type="entry name" value="Protoporphyrinogen oxidase, mitochondrial, domain 2"/>
    <property type="match status" value="1"/>
</dbReference>
<comment type="cofactor">
    <cofactor evidence="1 6">
        <name>FAD</name>
        <dbReference type="ChEBI" id="CHEBI:57692"/>
    </cofactor>
</comment>
<evidence type="ECO:0000256" key="1">
    <source>
        <dbReference type="ARBA" id="ARBA00001974"/>
    </source>
</evidence>
<dbReference type="InterPro" id="IPR050464">
    <property type="entry name" value="Zeta_carotene_desat/Oxidored"/>
</dbReference>
<comment type="catalytic activity">
    <reaction evidence="6">
        <text>coproporphyrinogen III + 3 O2 = coproporphyrin III + 3 H2O2</text>
        <dbReference type="Rhea" id="RHEA:43436"/>
        <dbReference type="ChEBI" id="CHEBI:15379"/>
        <dbReference type="ChEBI" id="CHEBI:16240"/>
        <dbReference type="ChEBI" id="CHEBI:57309"/>
        <dbReference type="ChEBI" id="CHEBI:131725"/>
        <dbReference type="EC" id="1.3.3.15"/>
    </reaction>
</comment>
<comment type="caution">
    <text evidence="8">The sequence shown here is derived from an EMBL/GenBank/DDBJ whole genome shotgun (WGS) entry which is preliminary data.</text>
</comment>
<keyword evidence="4 6" id="KW-0560">Oxidoreductase</keyword>
<evidence type="ECO:0000259" key="7">
    <source>
        <dbReference type="Pfam" id="PF01593"/>
    </source>
</evidence>
<dbReference type="Gene3D" id="3.50.50.60">
    <property type="entry name" value="FAD/NAD(P)-binding domain"/>
    <property type="match status" value="1"/>
</dbReference>
<dbReference type="Gene3D" id="1.10.3110.10">
    <property type="entry name" value="protoporphyrinogen ix oxidase, domain 3"/>
    <property type="match status" value="1"/>
</dbReference>
<dbReference type="InterPro" id="IPR036188">
    <property type="entry name" value="FAD/NAD-bd_sf"/>
</dbReference>
<dbReference type="InterPro" id="IPR002937">
    <property type="entry name" value="Amino_oxidase"/>
</dbReference>
<evidence type="ECO:0000313" key="9">
    <source>
        <dbReference type="Proteomes" id="UP000651475"/>
    </source>
</evidence>
<keyword evidence="2 6" id="KW-0285">Flavoprotein</keyword>
<name>A0ABR7DKV1_9BACT</name>
<evidence type="ECO:0000256" key="5">
    <source>
        <dbReference type="ARBA" id="ARBA00023133"/>
    </source>
</evidence>
<evidence type="ECO:0000256" key="2">
    <source>
        <dbReference type="ARBA" id="ARBA00022630"/>
    </source>
</evidence>